<feature type="signal peptide" evidence="6">
    <location>
        <begin position="1"/>
        <end position="29"/>
    </location>
</feature>
<comment type="similarity">
    <text evidence="2">Belongs to the oxygen-dependent FAD-linked oxidoreductase family.</text>
</comment>
<sequence length="512" mass="55509">MHFINPCSVSSIAFVLSFASAFLPSLVIAQNANSPILAACLSTAGIETSLPTNATWSTDISAWQARISPIPAAVAYPQTEAEVPEILRCARESNVKVTILGGNRSFSSLGFGRDNDALVISMKYFTSMSVDSTTGDFTFGAGIVISQAVNYLWQTAQLAIPHGRCPDVGLAGVTLGGGFGTLSRLLGTPLDNLVRVKAVLSDGSVVSASATENSDLFWALRGAAPSFAVVTELTLKTWKPQSLQITNYTIAFTNRSATTIEQNANALLAIQEWGLSDENSDYLSMRWSLAKSSQGLGFFYGPPEEFNATMAPLMAKLPGMALTSQVNDFITSEEISTPGLIANSVTPRRYFFILSATITRDHPFTYDSAVALYNGTAYLPTRTDASFSGFADLWGGALSSEISDDSSAWAHGNDLWLVRYDARTRTPDAPWGADLIDYFSAGWESFLVAMRATGWTDRAFLNYRNSAWSQDEMAENLYGGGNWERLLELKREFDPIGMFNTDRNQSIPLVTA</sequence>
<keyword evidence="4" id="KW-0274">FAD</keyword>
<dbReference type="InterPro" id="IPR050416">
    <property type="entry name" value="FAD-linked_Oxidoreductase"/>
</dbReference>
<evidence type="ECO:0000256" key="1">
    <source>
        <dbReference type="ARBA" id="ARBA00001974"/>
    </source>
</evidence>
<keyword evidence="9" id="KW-1185">Reference proteome</keyword>
<dbReference type="InterPro" id="IPR016166">
    <property type="entry name" value="FAD-bd_PCMH"/>
</dbReference>
<keyword evidence="6" id="KW-0732">Signal</keyword>
<evidence type="ECO:0000313" key="8">
    <source>
        <dbReference type="EMBL" id="KAL3418341.1"/>
    </source>
</evidence>
<dbReference type="Gene3D" id="3.40.462.20">
    <property type="match status" value="1"/>
</dbReference>
<evidence type="ECO:0000256" key="3">
    <source>
        <dbReference type="ARBA" id="ARBA00022630"/>
    </source>
</evidence>
<keyword evidence="5" id="KW-0560">Oxidoreductase</keyword>
<dbReference type="InterPro" id="IPR012951">
    <property type="entry name" value="BBE"/>
</dbReference>
<evidence type="ECO:0000256" key="6">
    <source>
        <dbReference type="SAM" id="SignalP"/>
    </source>
</evidence>
<evidence type="ECO:0000259" key="7">
    <source>
        <dbReference type="PROSITE" id="PS51387"/>
    </source>
</evidence>
<accession>A0ABR4P5G7</accession>
<name>A0ABR4P5G7_9HELO</name>
<evidence type="ECO:0000313" key="9">
    <source>
        <dbReference type="Proteomes" id="UP001629113"/>
    </source>
</evidence>
<dbReference type="Proteomes" id="UP001629113">
    <property type="component" value="Unassembled WGS sequence"/>
</dbReference>
<dbReference type="EMBL" id="JBFCZG010000009">
    <property type="protein sequence ID" value="KAL3418341.1"/>
    <property type="molecule type" value="Genomic_DNA"/>
</dbReference>
<gene>
    <name evidence="8" type="ORF">PVAG01_10057</name>
</gene>
<reference evidence="8 9" key="1">
    <citation type="submission" date="2024-06" db="EMBL/GenBank/DDBJ databases">
        <title>Complete genome of Phlyctema vagabunda strain 19-DSS-EL-015.</title>
        <authorList>
            <person name="Fiorenzani C."/>
        </authorList>
    </citation>
    <scope>NUCLEOTIDE SEQUENCE [LARGE SCALE GENOMIC DNA]</scope>
    <source>
        <strain evidence="8 9">19-DSS-EL-015</strain>
    </source>
</reference>
<evidence type="ECO:0000256" key="5">
    <source>
        <dbReference type="ARBA" id="ARBA00023002"/>
    </source>
</evidence>
<dbReference type="InterPro" id="IPR036318">
    <property type="entry name" value="FAD-bd_PCMH-like_sf"/>
</dbReference>
<evidence type="ECO:0000256" key="4">
    <source>
        <dbReference type="ARBA" id="ARBA00022827"/>
    </source>
</evidence>
<dbReference type="Pfam" id="PF08031">
    <property type="entry name" value="BBE"/>
    <property type="match status" value="1"/>
</dbReference>
<dbReference type="PROSITE" id="PS51387">
    <property type="entry name" value="FAD_PCMH"/>
    <property type="match status" value="1"/>
</dbReference>
<dbReference type="Pfam" id="PF01565">
    <property type="entry name" value="FAD_binding_4"/>
    <property type="match status" value="1"/>
</dbReference>
<dbReference type="PANTHER" id="PTHR42973:SF39">
    <property type="entry name" value="FAD-BINDING PCMH-TYPE DOMAIN-CONTAINING PROTEIN"/>
    <property type="match status" value="1"/>
</dbReference>
<organism evidence="8 9">
    <name type="scientific">Phlyctema vagabunda</name>
    <dbReference type="NCBI Taxonomy" id="108571"/>
    <lineage>
        <taxon>Eukaryota</taxon>
        <taxon>Fungi</taxon>
        <taxon>Dikarya</taxon>
        <taxon>Ascomycota</taxon>
        <taxon>Pezizomycotina</taxon>
        <taxon>Leotiomycetes</taxon>
        <taxon>Helotiales</taxon>
        <taxon>Dermateaceae</taxon>
        <taxon>Phlyctema</taxon>
    </lineage>
</organism>
<comment type="caution">
    <text evidence="8">The sequence shown here is derived from an EMBL/GenBank/DDBJ whole genome shotgun (WGS) entry which is preliminary data.</text>
</comment>
<dbReference type="PANTHER" id="PTHR42973">
    <property type="entry name" value="BINDING OXIDOREDUCTASE, PUTATIVE (AFU_ORTHOLOGUE AFUA_1G17690)-RELATED"/>
    <property type="match status" value="1"/>
</dbReference>
<protein>
    <submittedName>
        <fullName evidence="8">Berberine-like protein</fullName>
    </submittedName>
</protein>
<dbReference type="Gene3D" id="3.30.465.10">
    <property type="match status" value="1"/>
</dbReference>
<dbReference type="InterPro" id="IPR016169">
    <property type="entry name" value="FAD-bd_PCMH_sub2"/>
</dbReference>
<evidence type="ECO:0000256" key="2">
    <source>
        <dbReference type="ARBA" id="ARBA00005466"/>
    </source>
</evidence>
<feature type="chain" id="PRO_5045988774" evidence="6">
    <location>
        <begin position="30"/>
        <end position="512"/>
    </location>
</feature>
<keyword evidence="3" id="KW-0285">Flavoprotein</keyword>
<proteinExistence type="inferred from homology"/>
<dbReference type="SUPFAM" id="SSF56176">
    <property type="entry name" value="FAD-binding/transporter-associated domain-like"/>
    <property type="match status" value="1"/>
</dbReference>
<feature type="domain" description="FAD-binding PCMH-type" evidence="7">
    <location>
        <begin position="67"/>
        <end position="240"/>
    </location>
</feature>
<comment type="cofactor">
    <cofactor evidence="1">
        <name>FAD</name>
        <dbReference type="ChEBI" id="CHEBI:57692"/>
    </cofactor>
</comment>
<dbReference type="InterPro" id="IPR006094">
    <property type="entry name" value="Oxid_FAD_bind_N"/>
</dbReference>